<proteinExistence type="predicted"/>
<evidence type="ECO:0008006" key="4">
    <source>
        <dbReference type="Google" id="ProtNLM"/>
    </source>
</evidence>
<sequence>MLQDLFHFLGRLYSRLVSVILIALLAGATWLLAYFYQEEKLQNLFLKEGQFVQVQVADVDLAQRSWRDAFSNTSYITFPYQQKTYQTRYVMDSVWVGAGDRVQLLYHPGRDAFRQPHGERKPDRTVSRLVRWSLVNDFSTEYKLLGGVLVLATFLFFLASGLVVSLFPGLTFLRTIARLVLVVVLGAVAVFFTYDAIAYHRYYQRIKTNGRPLEVTVLETDRQRIGRSNRRSVLKSYRYNATCRFEKGKRTIPITEDEYETLKPNDRLTVLYDESLDDSMSARYSGNKLDYVAPVFFWILFLVFLWNLFFKPQKRLA</sequence>
<dbReference type="Proteomes" id="UP001597116">
    <property type="component" value="Unassembled WGS sequence"/>
</dbReference>
<keyword evidence="3" id="KW-1185">Reference proteome</keyword>
<feature type="transmembrane region" description="Helical" evidence="1">
    <location>
        <begin position="144"/>
        <end position="167"/>
    </location>
</feature>
<dbReference type="EMBL" id="JBHTLP010000021">
    <property type="protein sequence ID" value="MFD1144170.1"/>
    <property type="molecule type" value="Genomic_DNA"/>
</dbReference>
<evidence type="ECO:0000256" key="1">
    <source>
        <dbReference type="SAM" id="Phobius"/>
    </source>
</evidence>
<protein>
    <recommendedName>
        <fullName evidence="4">DUF3592 domain-containing protein</fullName>
    </recommendedName>
</protein>
<accession>A0ABW3QNR1</accession>
<feature type="transmembrane region" description="Helical" evidence="1">
    <location>
        <begin position="291"/>
        <end position="310"/>
    </location>
</feature>
<reference evidence="3" key="1">
    <citation type="journal article" date="2019" name="Int. J. Syst. Evol. Microbiol.">
        <title>The Global Catalogue of Microorganisms (GCM) 10K type strain sequencing project: providing services to taxonomists for standard genome sequencing and annotation.</title>
        <authorList>
            <consortium name="The Broad Institute Genomics Platform"/>
            <consortium name="The Broad Institute Genome Sequencing Center for Infectious Disease"/>
            <person name="Wu L."/>
            <person name="Ma J."/>
        </authorList>
    </citation>
    <scope>NUCLEOTIDE SEQUENCE [LARGE SCALE GENOMIC DNA]</scope>
    <source>
        <strain evidence="3">CCUG 55608</strain>
    </source>
</reference>
<keyword evidence="1" id="KW-0812">Transmembrane</keyword>
<organism evidence="2 3">
    <name type="scientific">Larkinella insperata</name>
    <dbReference type="NCBI Taxonomy" id="332158"/>
    <lineage>
        <taxon>Bacteria</taxon>
        <taxon>Pseudomonadati</taxon>
        <taxon>Bacteroidota</taxon>
        <taxon>Cytophagia</taxon>
        <taxon>Cytophagales</taxon>
        <taxon>Spirosomataceae</taxon>
        <taxon>Larkinella</taxon>
    </lineage>
</organism>
<comment type="caution">
    <text evidence="2">The sequence shown here is derived from an EMBL/GenBank/DDBJ whole genome shotgun (WGS) entry which is preliminary data.</text>
</comment>
<dbReference type="RefSeq" id="WP_265989032.1">
    <property type="nucleotide sequence ID" value="NZ_CP110973.1"/>
</dbReference>
<keyword evidence="1" id="KW-1133">Transmembrane helix</keyword>
<name>A0ABW3QNR1_9BACT</name>
<feature type="transmembrane region" description="Helical" evidence="1">
    <location>
        <begin position="179"/>
        <end position="199"/>
    </location>
</feature>
<feature type="transmembrane region" description="Helical" evidence="1">
    <location>
        <begin position="12"/>
        <end position="36"/>
    </location>
</feature>
<gene>
    <name evidence="2" type="ORF">ACFQ4C_23800</name>
</gene>
<evidence type="ECO:0000313" key="2">
    <source>
        <dbReference type="EMBL" id="MFD1144170.1"/>
    </source>
</evidence>
<evidence type="ECO:0000313" key="3">
    <source>
        <dbReference type="Proteomes" id="UP001597116"/>
    </source>
</evidence>
<keyword evidence="1" id="KW-0472">Membrane</keyword>